<evidence type="ECO:0000256" key="8">
    <source>
        <dbReference type="ARBA" id="ARBA00022679"/>
    </source>
</evidence>
<dbReference type="GO" id="GO:0009448">
    <property type="term" value="P:gamma-aminobutyric acid metabolic process"/>
    <property type="evidence" value="ECO:0007669"/>
    <property type="project" value="InterPro"/>
</dbReference>
<evidence type="ECO:0000313" key="17">
    <source>
        <dbReference type="EMBL" id="TVX99008.1"/>
    </source>
</evidence>
<dbReference type="EMBL" id="VNJI01000084">
    <property type="protein sequence ID" value="TVX99008.1"/>
    <property type="molecule type" value="Genomic_DNA"/>
</dbReference>
<dbReference type="InterPro" id="IPR005814">
    <property type="entry name" value="Aminotrans_3"/>
</dbReference>
<dbReference type="AlphaFoldDB" id="A0A559JGL5"/>
<dbReference type="PANTHER" id="PTHR11986:SF58">
    <property type="entry name" value="LEUCINE_METHIONINE RACEMASE"/>
    <property type="match status" value="1"/>
</dbReference>
<comment type="caution">
    <text evidence="17">The sequence shown here is derived from an EMBL/GenBank/DDBJ whole genome shotgun (WGS) entry which is preliminary data.</text>
</comment>
<evidence type="ECO:0000256" key="4">
    <source>
        <dbReference type="ARBA" id="ARBA00008954"/>
    </source>
</evidence>
<dbReference type="CDD" id="cd00610">
    <property type="entry name" value="OAT_like"/>
    <property type="match status" value="1"/>
</dbReference>
<evidence type="ECO:0000256" key="3">
    <source>
        <dbReference type="ARBA" id="ARBA00005176"/>
    </source>
</evidence>
<dbReference type="EC" id="2.6.1.19" evidence="6"/>
<proteinExistence type="inferred from homology"/>
<dbReference type="InterPro" id="IPR015424">
    <property type="entry name" value="PyrdxlP-dep_Trfase"/>
</dbReference>
<evidence type="ECO:0000256" key="14">
    <source>
        <dbReference type="ARBA" id="ARBA00048021"/>
    </source>
</evidence>
<dbReference type="Gene3D" id="3.90.1150.10">
    <property type="entry name" value="Aspartate Aminotransferase, domain 1"/>
    <property type="match status" value="1"/>
</dbReference>
<comment type="pathway">
    <text evidence="3">Amino-acid degradation; 4-aminobutanoate degradation.</text>
</comment>
<dbReference type="InterPro" id="IPR015422">
    <property type="entry name" value="PyrdxlP-dep_Trfase_small"/>
</dbReference>
<evidence type="ECO:0000256" key="10">
    <source>
        <dbReference type="ARBA" id="ARBA00029760"/>
    </source>
</evidence>
<dbReference type="PIRSF" id="PIRSF000521">
    <property type="entry name" value="Transaminase_4ab_Lys_Orn"/>
    <property type="match status" value="1"/>
</dbReference>
<dbReference type="InterPro" id="IPR015421">
    <property type="entry name" value="PyrdxlP-dep_Trfase_major"/>
</dbReference>
<dbReference type="InterPro" id="IPR050103">
    <property type="entry name" value="Class-III_PLP-dep_AT"/>
</dbReference>
<evidence type="ECO:0000256" key="16">
    <source>
        <dbReference type="RuleBase" id="RU003560"/>
    </source>
</evidence>
<keyword evidence="7 17" id="KW-0032">Aminotransferase</keyword>
<comment type="cofactor">
    <cofactor evidence="2">
        <name>pyridoxal 5'-phosphate</name>
        <dbReference type="ChEBI" id="CHEBI:597326"/>
    </cofactor>
</comment>
<evidence type="ECO:0000256" key="12">
    <source>
        <dbReference type="ARBA" id="ARBA00030857"/>
    </source>
</evidence>
<evidence type="ECO:0000256" key="9">
    <source>
        <dbReference type="ARBA" id="ARBA00022898"/>
    </source>
</evidence>
<evidence type="ECO:0000256" key="7">
    <source>
        <dbReference type="ARBA" id="ARBA00022576"/>
    </source>
</evidence>
<dbReference type="InterPro" id="IPR004632">
    <property type="entry name" value="4NH2But_aminotransferase_bac"/>
</dbReference>
<comment type="similarity">
    <text evidence="4 16">Belongs to the class-III pyridoxal-phosphate-dependent aminotransferase family.</text>
</comment>
<dbReference type="GO" id="GO:0034386">
    <property type="term" value="F:4-aminobutyrate:2-oxoglutarate transaminase activity"/>
    <property type="evidence" value="ECO:0007669"/>
    <property type="project" value="UniProtKB-EC"/>
</dbReference>
<keyword evidence="8 17" id="KW-0808">Transferase</keyword>
<dbReference type="GO" id="GO:0042802">
    <property type="term" value="F:identical protein binding"/>
    <property type="evidence" value="ECO:0007669"/>
    <property type="project" value="TreeGrafter"/>
</dbReference>
<dbReference type="Pfam" id="PF00202">
    <property type="entry name" value="Aminotran_3"/>
    <property type="match status" value="1"/>
</dbReference>
<keyword evidence="9 16" id="KW-0663">Pyridoxal phosphate</keyword>
<gene>
    <name evidence="17" type="primary">gabT</name>
    <name evidence="17" type="ORF">FPZ49_34025</name>
</gene>
<dbReference type="Gene3D" id="3.40.640.10">
    <property type="entry name" value="Type I PLP-dependent aspartate aminotransferase-like (Major domain)"/>
    <property type="match status" value="1"/>
</dbReference>
<evidence type="ECO:0000256" key="11">
    <source>
        <dbReference type="ARBA" id="ARBA00030204"/>
    </source>
</evidence>
<sequence length="457" mass="49496">MEPKPKPYSRAKAIEIRTPIPGPVSQELLKRRAEHVPRGPFNTVPIFAARAEGALLTDVDGNTLIDFAGAIGTLNVGHCPPKVVEALKEQLERYLHPSFHVVMYESYVALAEKLNAITPGAHAKKTFFLSTGAEAVENAVKIARKFTGRRAVISFERGFHGRTYMAMSLTSKVKPYKHGFGPFAPDTYKMPYPYYYRAPMGMTPEELDEYILGKFSDFFLSEVPGEEVAAVIMEPIQGEGGFVIPSARFVQGVKAVCEKYGILLIADEVQTGFGRTGTMFAMEQFGVVPDLMTMSKSIAAGLPLSAVTGRADIMDAPGVGEIGGTYGGSPLGCVAALKVIEMMEEERLPERAVAIGAAVSGRFVRLQQELGGEGPIGDVRTLGAMSAIELVKDSVTKEPDKELTARVLQEAHRRGLIVMSAGLYGNVIRILSPLVITDEQLDEGLDVLEQSLRTCIG</sequence>
<comment type="catalytic activity">
    <reaction evidence="1">
        <text>(S)-3-amino-2-methylpropanoate + 2-oxoglutarate = 2-methyl-3-oxopropanoate + L-glutamate</text>
        <dbReference type="Rhea" id="RHEA:13993"/>
        <dbReference type="ChEBI" id="CHEBI:16810"/>
        <dbReference type="ChEBI" id="CHEBI:29985"/>
        <dbReference type="ChEBI" id="CHEBI:57700"/>
        <dbReference type="ChEBI" id="CHEBI:58655"/>
        <dbReference type="EC" id="2.6.1.22"/>
    </reaction>
</comment>
<dbReference type="PROSITE" id="PS00600">
    <property type="entry name" value="AA_TRANSFER_CLASS_3"/>
    <property type="match status" value="1"/>
</dbReference>
<dbReference type="FunFam" id="3.40.640.10:FF:000013">
    <property type="entry name" value="4-aminobutyrate aminotransferase"/>
    <property type="match status" value="1"/>
</dbReference>
<dbReference type="GO" id="GO:0030170">
    <property type="term" value="F:pyridoxal phosphate binding"/>
    <property type="evidence" value="ECO:0007669"/>
    <property type="project" value="InterPro"/>
</dbReference>
<reference evidence="17 18" key="1">
    <citation type="submission" date="2019-07" db="EMBL/GenBank/DDBJ databases">
        <authorList>
            <person name="Kim J."/>
        </authorList>
    </citation>
    <scope>NUCLEOTIDE SEQUENCE [LARGE SCALE GENOMIC DNA]</scope>
    <source>
        <strain evidence="17 18">JC52</strain>
    </source>
</reference>
<evidence type="ECO:0000256" key="15">
    <source>
        <dbReference type="ARBA" id="ARBA00050054"/>
    </source>
</evidence>
<evidence type="ECO:0000313" key="18">
    <source>
        <dbReference type="Proteomes" id="UP000317036"/>
    </source>
</evidence>
<dbReference type="GO" id="GO:0047298">
    <property type="term" value="F:(S)-3-amino-2-methylpropionate transaminase activity"/>
    <property type="evidence" value="ECO:0007669"/>
    <property type="project" value="UniProtKB-EC"/>
</dbReference>
<dbReference type="SUPFAM" id="SSF53383">
    <property type="entry name" value="PLP-dependent transferases"/>
    <property type="match status" value="1"/>
</dbReference>
<evidence type="ECO:0000256" key="6">
    <source>
        <dbReference type="ARBA" id="ARBA00012912"/>
    </source>
</evidence>
<evidence type="ECO:0000256" key="1">
    <source>
        <dbReference type="ARBA" id="ARBA00001750"/>
    </source>
</evidence>
<dbReference type="Proteomes" id="UP000317036">
    <property type="component" value="Unassembled WGS sequence"/>
</dbReference>
<dbReference type="EC" id="2.6.1.22" evidence="5"/>
<evidence type="ECO:0000256" key="5">
    <source>
        <dbReference type="ARBA" id="ARBA00012876"/>
    </source>
</evidence>
<dbReference type="PANTHER" id="PTHR11986">
    <property type="entry name" value="AMINOTRANSFERASE CLASS III"/>
    <property type="match status" value="1"/>
</dbReference>
<dbReference type="InterPro" id="IPR049704">
    <property type="entry name" value="Aminotrans_3_PPA_site"/>
</dbReference>
<protein>
    <recommendedName>
        <fullName evidence="12">(S)-3-amino-2-methylpropionate transaminase</fullName>
        <ecNumber evidence="6">2.6.1.19</ecNumber>
        <ecNumber evidence="5">2.6.1.22</ecNumber>
    </recommendedName>
    <alternativeName>
        <fullName evidence="13">GABA aminotransferase</fullName>
    </alternativeName>
    <alternativeName>
        <fullName evidence="11">Gamma-amino-N-butyrate transaminase</fullName>
    </alternativeName>
    <alternativeName>
        <fullName evidence="15">Glutamate:succinic semialdehyde transaminase</fullName>
    </alternativeName>
    <alternativeName>
        <fullName evidence="10">L-AIBAT</fullName>
    </alternativeName>
</protein>
<dbReference type="OrthoDB" id="9807885at2"/>
<name>A0A559JGL5_9BACL</name>
<evidence type="ECO:0000256" key="13">
    <source>
        <dbReference type="ARBA" id="ARBA00031787"/>
    </source>
</evidence>
<dbReference type="NCBIfam" id="TIGR00700">
    <property type="entry name" value="GABAtrnsam"/>
    <property type="match status" value="1"/>
</dbReference>
<dbReference type="RefSeq" id="WP_144854966.1">
    <property type="nucleotide sequence ID" value="NZ_VNJI01000084.1"/>
</dbReference>
<comment type="catalytic activity">
    <reaction evidence="14">
        <text>4-aminobutanoate + 2-oxoglutarate = succinate semialdehyde + L-glutamate</text>
        <dbReference type="Rhea" id="RHEA:23352"/>
        <dbReference type="ChEBI" id="CHEBI:16810"/>
        <dbReference type="ChEBI" id="CHEBI:29985"/>
        <dbReference type="ChEBI" id="CHEBI:57706"/>
        <dbReference type="ChEBI" id="CHEBI:59888"/>
        <dbReference type="EC" id="2.6.1.19"/>
    </reaction>
</comment>
<evidence type="ECO:0000256" key="2">
    <source>
        <dbReference type="ARBA" id="ARBA00001933"/>
    </source>
</evidence>
<accession>A0A559JGL5</accession>
<organism evidence="17 18">
    <name type="scientific">Paenibacillus cremeus</name>
    <dbReference type="NCBI Taxonomy" id="2163881"/>
    <lineage>
        <taxon>Bacteria</taxon>
        <taxon>Bacillati</taxon>
        <taxon>Bacillota</taxon>
        <taxon>Bacilli</taxon>
        <taxon>Bacillales</taxon>
        <taxon>Paenibacillaceae</taxon>
        <taxon>Paenibacillus</taxon>
    </lineage>
</organism>
<keyword evidence="18" id="KW-1185">Reference proteome</keyword>